<sequence>MGNTTSELQQATDEVQQEVEQEAAAAAQPEAAPGIKLYQFIKAGSGGKWELTSSRACPGFYDANEDARGKQPDFWLEVDAGDIDTRADDALSYVADPAARRVTFAANEGLWALKFPSAESYRAFMTELEDDVFQNTYGFGRDSAKADKELGDFKNLFFNADASAAAAPMEVDATPDRPARGEMREKATPAKTGTPIEGMIIGANSNTYLRRGATFDVMRNVEAGVEDTGIAFSFTPLKRGGPPGTPGTPSFTPGKVLLANGETRMNMLSPGLDNTKLFHADVEYQKIVSEWTFQKDTVDIPQADIAHDHKAAQLEDGTNTLLGLDANRLCKWDLRDPRGVVQEAGDASPIVQWTGGKDFARGTNFSCMATSGAGHVVVGSRDGKIRLYSSKTLTQAKTSIPGLGKPITAVDVTYDGSWVLATTDDYLMVVKAAFSDEDGKERSAFTDKGAGRLALPRLLRLKPEDRLATGGKPLKSGRFTWVTEAGSQERWVVASCGKHTVIWNFRRVKSAVSSSTSFGGLPTVMDYVLNAKDEDVVDSNFMHDRYAPISGGARGDALVVATPHKVFTLAGED</sequence>
<accession>A0A383W6C2</accession>
<organism evidence="4 5">
    <name type="scientific">Tetradesmus obliquus</name>
    <name type="common">Green alga</name>
    <name type="synonym">Acutodesmus obliquus</name>
    <dbReference type="NCBI Taxonomy" id="3088"/>
    <lineage>
        <taxon>Eukaryota</taxon>
        <taxon>Viridiplantae</taxon>
        <taxon>Chlorophyta</taxon>
        <taxon>core chlorophytes</taxon>
        <taxon>Chlorophyceae</taxon>
        <taxon>CS clade</taxon>
        <taxon>Sphaeropleales</taxon>
        <taxon>Scenedesmaceae</taxon>
        <taxon>Tetradesmus</taxon>
    </lineage>
</organism>
<feature type="compositionally biased region" description="Basic and acidic residues" evidence="1">
    <location>
        <begin position="174"/>
        <end position="188"/>
    </location>
</feature>
<protein>
    <submittedName>
        <fullName evidence="4">Uncharacterized protein</fullName>
    </submittedName>
</protein>
<keyword evidence="5" id="KW-1185">Reference proteome</keyword>
<reference evidence="4 5" key="1">
    <citation type="submission" date="2016-10" db="EMBL/GenBank/DDBJ databases">
        <authorList>
            <person name="Cai Z."/>
        </authorList>
    </citation>
    <scope>NUCLEOTIDE SEQUENCE [LARGE SCALE GENOMIC DNA]</scope>
</reference>
<dbReference type="SUPFAM" id="SSF50978">
    <property type="entry name" value="WD40 repeat-like"/>
    <property type="match status" value="1"/>
</dbReference>
<dbReference type="PANTHER" id="PTHR31913:SF0">
    <property type="entry name" value="VACUOLAR IMPORT AND DEGRADATION PROTEIN 27"/>
    <property type="match status" value="1"/>
</dbReference>
<evidence type="ECO:0000313" key="5">
    <source>
        <dbReference type="Proteomes" id="UP000256970"/>
    </source>
</evidence>
<dbReference type="Pfam" id="PF08553">
    <property type="entry name" value="VID27"/>
    <property type="match status" value="1"/>
</dbReference>
<dbReference type="Proteomes" id="UP000256970">
    <property type="component" value="Unassembled WGS sequence"/>
</dbReference>
<dbReference type="InterPro" id="IPR036322">
    <property type="entry name" value="WD40_repeat_dom_sf"/>
</dbReference>
<dbReference type="InterPro" id="IPR015943">
    <property type="entry name" value="WD40/YVTN_repeat-like_dom_sf"/>
</dbReference>
<dbReference type="GO" id="GO:0005634">
    <property type="term" value="C:nucleus"/>
    <property type="evidence" value="ECO:0007669"/>
    <property type="project" value="TreeGrafter"/>
</dbReference>
<dbReference type="GO" id="GO:0005737">
    <property type="term" value="C:cytoplasm"/>
    <property type="evidence" value="ECO:0007669"/>
    <property type="project" value="TreeGrafter"/>
</dbReference>
<dbReference type="AlphaFoldDB" id="A0A383W6C2"/>
<name>A0A383W6C2_TETOB</name>
<dbReference type="PANTHER" id="PTHR31913">
    <property type="entry name" value="VACUOLAR IMPORT AND DEGRADATION PROTEIN 27"/>
    <property type="match status" value="1"/>
</dbReference>
<dbReference type="InterPro" id="IPR013863">
    <property type="entry name" value="VID27_C"/>
</dbReference>
<evidence type="ECO:0000259" key="3">
    <source>
        <dbReference type="Pfam" id="PF23581"/>
    </source>
</evidence>
<proteinExistence type="predicted"/>
<dbReference type="EMBL" id="FNXT01001156">
    <property type="protein sequence ID" value="SZX72760.1"/>
    <property type="molecule type" value="Genomic_DNA"/>
</dbReference>
<dbReference type="OrthoDB" id="10251113at2759"/>
<evidence type="ECO:0000313" key="4">
    <source>
        <dbReference type="EMBL" id="SZX72760.1"/>
    </source>
</evidence>
<dbReference type="InterPro" id="IPR055559">
    <property type="entry name" value="CYPRO4_DUF7135"/>
</dbReference>
<dbReference type="Gene3D" id="2.130.10.10">
    <property type="entry name" value="YVTN repeat-like/Quinoprotein amine dehydrogenase"/>
    <property type="match status" value="1"/>
</dbReference>
<dbReference type="Pfam" id="PF23581">
    <property type="entry name" value="DUF7135"/>
    <property type="match status" value="1"/>
</dbReference>
<feature type="domain" description="Vacuolar import/degradation Vid27 C-terminal" evidence="2">
    <location>
        <begin position="247"/>
        <end position="541"/>
    </location>
</feature>
<evidence type="ECO:0000259" key="2">
    <source>
        <dbReference type="Pfam" id="PF08553"/>
    </source>
</evidence>
<feature type="region of interest" description="Disordered" evidence="1">
    <location>
        <begin position="1"/>
        <end position="29"/>
    </location>
</feature>
<feature type="domain" description="DUF7135" evidence="3">
    <location>
        <begin position="28"/>
        <end position="141"/>
    </location>
</feature>
<feature type="region of interest" description="Disordered" evidence="1">
    <location>
        <begin position="168"/>
        <end position="197"/>
    </location>
</feature>
<evidence type="ECO:0000256" key="1">
    <source>
        <dbReference type="SAM" id="MobiDB-lite"/>
    </source>
</evidence>
<dbReference type="InterPro" id="IPR040458">
    <property type="entry name" value="Vid27"/>
</dbReference>
<gene>
    <name evidence="4" type="ORF">BQ4739_LOCUS12907</name>
</gene>